<reference evidence="1" key="1">
    <citation type="submission" date="2017-07" db="EMBL/GenBank/DDBJ databases">
        <title>Taro Niue Genome Assembly and Annotation.</title>
        <authorList>
            <person name="Atibalentja N."/>
            <person name="Keating K."/>
            <person name="Fields C.J."/>
        </authorList>
    </citation>
    <scope>NUCLEOTIDE SEQUENCE</scope>
    <source>
        <strain evidence="1">Niue_2</strain>
        <tissue evidence="1">Leaf</tissue>
    </source>
</reference>
<sequence length="60" mass="6602">MAQRIAASDEMEAYIATVQSHEREKAMFGKMTKFIAIKASLRIPYLKLAGKSGSVDPSVK</sequence>
<protein>
    <submittedName>
        <fullName evidence="1">Uncharacterized protein</fullName>
    </submittedName>
</protein>
<keyword evidence="2" id="KW-1185">Reference proteome</keyword>
<accession>A0A843W0X2</accession>
<gene>
    <name evidence="1" type="ORF">Taro_037568</name>
</gene>
<evidence type="ECO:0000313" key="1">
    <source>
        <dbReference type="EMBL" id="MQM04763.1"/>
    </source>
</evidence>
<dbReference type="AlphaFoldDB" id="A0A843W0X2"/>
<comment type="caution">
    <text evidence="1">The sequence shown here is derived from an EMBL/GenBank/DDBJ whole genome shotgun (WGS) entry which is preliminary data.</text>
</comment>
<organism evidence="1 2">
    <name type="scientific">Colocasia esculenta</name>
    <name type="common">Wild taro</name>
    <name type="synonym">Arum esculentum</name>
    <dbReference type="NCBI Taxonomy" id="4460"/>
    <lineage>
        <taxon>Eukaryota</taxon>
        <taxon>Viridiplantae</taxon>
        <taxon>Streptophyta</taxon>
        <taxon>Embryophyta</taxon>
        <taxon>Tracheophyta</taxon>
        <taxon>Spermatophyta</taxon>
        <taxon>Magnoliopsida</taxon>
        <taxon>Liliopsida</taxon>
        <taxon>Araceae</taxon>
        <taxon>Aroideae</taxon>
        <taxon>Colocasieae</taxon>
        <taxon>Colocasia</taxon>
    </lineage>
</organism>
<proteinExistence type="predicted"/>
<dbReference type="EMBL" id="NMUH01003278">
    <property type="protein sequence ID" value="MQM04763.1"/>
    <property type="molecule type" value="Genomic_DNA"/>
</dbReference>
<evidence type="ECO:0000313" key="2">
    <source>
        <dbReference type="Proteomes" id="UP000652761"/>
    </source>
</evidence>
<name>A0A843W0X2_COLES</name>
<dbReference type="Proteomes" id="UP000652761">
    <property type="component" value="Unassembled WGS sequence"/>
</dbReference>